<feature type="transmembrane region" description="Helical" evidence="2">
    <location>
        <begin position="473"/>
        <end position="491"/>
    </location>
</feature>
<feature type="transmembrane region" description="Helical" evidence="2">
    <location>
        <begin position="503"/>
        <end position="521"/>
    </location>
</feature>
<dbReference type="PANTHER" id="PTHR33538:SF2">
    <property type="entry name" value="PROTEIN GAMETE EXPRESSED 1"/>
    <property type="match status" value="1"/>
</dbReference>
<dbReference type="AlphaFoldDB" id="A0A310SE76"/>
<feature type="compositionally biased region" description="Low complexity" evidence="1">
    <location>
        <begin position="164"/>
        <end position="194"/>
    </location>
</feature>
<dbReference type="PANTHER" id="PTHR33538">
    <property type="entry name" value="PROTEIN GAMETE EXPRESSED 1"/>
    <property type="match status" value="1"/>
</dbReference>
<dbReference type="OrthoDB" id="9332038at2759"/>
<dbReference type="Proteomes" id="UP000250275">
    <property type="component" value="Unassembled WGS sequence"/>
</dbReference>
<evidence type="ECO:0000256" key="2">
    <source>
        <dbReference type="SAM" id="Phobius"/>
    </source>
</evidence>
<feature type="non-terminal residue" evidence="4">
    <location>
        <position position="1"/>
    </location>
</feature>
<evidence type="ECO:0000259" key="3">
    <source>
        <dbReference type="PROSITE" id="PS50011"/>
    </source>
</evidence>
<evidence type="ECO:0000256" key="1">
    <source>
        <dbReference type="SAM" id="MobiDB-lite"/>
    </source>
</evidence>
<feature type="region of interest" description="Disordered" evidence="1">
    <location>
        <begin position="162"/>
        <end position="207"/>
    </location>
</feature>
<keyword evidence="4" id="KW-0808">Transferase</keyword>
<keyword evidence="2" id="KW-0472">Membrane</keyword>
<organism evidence="4 5">
    <name type="scientific">Eufriesea mexicana</name>
    <dbReference type="NCBI Taxonomy" id="516756"/>
    <lineage>
        <taxon>Eukaryota</taxon>
        <taxon>Metazoa</taxon>
        <taxon>Ecdysozoa</taxon>
        <taxon>Arthropoda</taxon>
        <taxon>Hexapoda</taxon>
        <taxon>Insecta</taxon>
        <taxon>Pterygota</taxon>
        <taxon>Neoptera</taxon>
        <taxon>Endopterygota</taxon>
        <taxon>Hymenoptera</taxon>
        <taxon>Apocrita</taxon>
        <taxon>Aculeata</taxon>
        <taxon>Apoidea</taxon>
        <taxon>Anthophila</taxon>
        <taxon>Apidae</taxon>
        <taxon>Eufriesea</taxon>
    </lineage>
</organism>
<protein>
    <submittedName>
        <fullName evidence="4">Dual specificity tyrosine-phosphorylation-regulated kinase 2</fullName>
    </submittedName>
</protein>
<dbReference type="Gene3D" id="1.10.510.10">
    <property type="entry name" value="Transferase(Phosphotransferase) domain 1"/>
    <property type="match status" value="1"/>
</dbReference>
<name>A0A310SE76_9HYME</name>
<dbReference type="SMART" id="SM00220">
    <property type="entry name" value="S_TKc"/>
    <property type="match status" value="1"/>
</dbReference>
<keyword evidence="5" id="KW-1185">Reference proteome</keyword>
<keyword evidence="2" id="KW-0812">Transmembrane</keyword>
<evidence type="ECO:0000313" key="4">
    <source>
        <dbReference type="EMBL" id="OAD53296.1"/>
    </source>
</evidence>
<gene>
    <name evidence="4" type="ORF">WN48_10489</name>
</gene>
<dbReference type="InterPro" id="IPR011009">
    <property type="entry name" value="Kinase-like_dom_sf"/>
</dbReference>
<accession>A0A310SE76</accession>
<sequence length="618" mass="70096">VIDFGSSCYDDQRIYTYIQSRFYRAPEVILGAKYGMPIDMWSLGCILVELVTGFPLLPGEDEADQLACIIELLGMPPPQLLESAKRRRQFINSKGYPRYCTVITMSDGSIVLNGGISRKGKDRGPPGSKDLRKMLKNCGDPYFLDFIHRCLKWDPQQRMTPGDALPALQAAPASPTSASGLRTSASGSKSSTKSNTLQSNNTENTNKVKQLNDIFHTMSTIYSALQRNDGERGRGRGQPVATNHQPIINIRRSMHCISDDSSSGGGGDGSSSSTSAKFSLSQHGICWQNAVKTMKISCDKLNDQEHSLLALKLTNCFLEDSGHRTYDCYSINSENQRSTCINNMSDRAFSVYNEFYIHTTHMCFYLNYEAWQTETDNTIKQLYQVSSRMKEQLLEASEMQETMLSSQKQSLQMQNKLLNHGKELGDVLKSSSENVDNLVKDFKESAKDQKVLLFQIFSYFHSFQNWIVGEVSWFQSIIYYVTSCILCALFSSCKKTADARITLFTILSLNVVAERMLVQYYDNMDHSSDSKNNLVRTTWMYRKIALIFCAITLFCTYYYYRDEQVENYNALKRIEHQLNIIQEGTSISTMHPVCYSTRLNLKRLQAQAKKQNNTDVLS</sequence>
<feature type="non-terminal residue" evidence="4">
    <location>
        <position position="618"/>
    </location>
</feature>
<feature type="transmembrane region" description="Helical" evidence="2">
    <location>
        <begin position="541"/>
        <end position="560"/>
    </location>
</feature>
<dbReference type="InterPro" id="IPR000719">
    <property type="entry name" value="Prot_kinase_dom"/>
</dbReference>
<proteinExistence type="predicted"/>
<feature type="domain" description="Protein kinase" evidence="3">
    <location>
        <begin position="1"/>
        <end position="168"/>
    </location>
</feature>
<dbReference type="InterPro" id="IPR040346">
    <property type="entry name" value="GEX1/Brambleberry"/>
</dbReference>
<dbReference type="SUPFAM" id="SSF56112">
    <property type="entry name" value="Protein kinase-like (PK-like)"/>
    <property type="match status" value="1"/>
</dbReference>
<evidence type="ECO:0000313" key="5">
    <source>
        <dbReference type="Proteomes" id="UP000250275"/>
    </source>
</evidence>
<keyword evidence="4" id="KW-0418">Kinase</keyword>
<dbReference type="GO" id="GO:0005524">
    <property type="term" value="F:ATP binding"/>
    <property type="evidence" value="ECO:0007669"/>
    <property type="project" value="InterPro"/>
</dbReference>
<dbReference type="PROSITE" id="PS50011">
    <property type="entry name" value="PROTEIN_KINASE_DOM"/>
    <property type="match status" value="1"/>
</dbReference>
<dbReference type="GO" id="GO:0004672">
    <property type="term" value="F:protein kinase activity"/>
    <property type="evidence" value="ECO:0007669"/>
    <property type="project" value="InterPro"/>
</dbReference>
<keyword evidence="2" id="KW-1133">Transmembrane helix</keyword>
<dbReference type="EMBL" id="KQ767803">
    <property type="protein sequence ID" value="OAD53296.1"/>
    <property type="molecule type" value="Genomic_DNA"/>
</dbReference>
<reference evidence="4 5" key="1">
    <citation type="submission" date="2015-07" db="EMBL/GenBank/DDBJ databases">
        <title>The genome of Eufriesea mexicana.</title>
        <authorList>
            <person name="Pan H."/>
            <person name="Kapheim K."/>
        </authorList>
    </citation>
    <scope>NUCLEOTIDE SEQUENCE [LARGE SCALE GENOMIC DNA]</scope>
    <source>
        <strain evidence="4">0111107269</strain>
        <tissue evidence="4">Whole body</tissue>
    </source>
</reference>
<feature type="compositionally biased region" description="Polar residues" evidence="1">
    <location>
        <begin position="195"/>
        <end position="207"/>
    </location>
</feature>
<dbReference type="Pfam" id="PF00069">
    <property type="entry name" value="Pkinase"/>
    <property type="match status" value="1"/>
</dbReference>